<dbReference type="EMBL" id="ML976985">
    <property type="protein sequence ID" value="KAF1959477.1"/>
    <property type="molecule type" value="Genomic_DNA"/>
</dbReference>
<dbReference type="PROSITE" id="PS50297">
    <property type="entry name" value="ANK_REP_REGION"/>
    <property type="match status" value="1"/>
</dbReference>
<protein>
    <submittedName>
        <fullName evidence="5">Uncharacterized protein</fullName>
    </submittedName>
</protein>
<sequence>MQNQLLRHTAANGYALAFSQKISEVRNFGRLPQYYATLLPPTKCSTSWKAEHSALSCFCHDGQTTPFFHFAHSLADHQRPWTPRCAQPREQLSAIIPTTASLLGISVTERPSQSQPGDMAELAASIITIAHVVCVLFETGQKAIEYIDDVKTINGPINELLARVKDLQRLTKTVALTYQQAEPSVSSDSRSLRLVRKALVTCEKRLENLKPLAFELASLESKTWRHKLTIKRQLDRAKREIKTMVEGIQWDINLLNSGLTCLNVDLGLNRRSSEPLEEFRSTPVLAQLQSLSDRTVSPTSETLSDTETIFGPDPDLQLRRCSTTRSSSSRPSISSTSSHTPSRLYDPSDGAMSPTELTPLTSKNEWKDFDFHIKNCGGRQDRVQEIRDILARHSDGAALAKYTDTTDRTPLHVAAQRGDVDLGRILIDEYHADINAQDSKPCSVLELAVAGRNRSFVALLLERGVDENVVLTQNKRRFREMKRAIQHQKQTEMETASNVRTLRQSI</sequence>
<dbReference type="Gene3D" id="1.25.40.20">
    <property type="entry name" value="Ankyrin repeat-containing domain"/>
    <property type="match status" value="1"/>
</dbReference>
<dbReference type="Pfam" id="PF12796">
    <property type="entry name" value="Ank_2"/>
    <property type="match status" value="1"/>
</dbReference>
<dbReference type="SUPFAM" id="SSF48403">
    <property type="entry name" value="Ankyrin repeat"/>
    <property type="match status" value="1"/>
</dbReference>
<feature type="compositionally biased region" description="Low complexity" evidence="4">
    <location>
        <begin position="319"/>
        <end position="343"/>
    </location>
</feature>
<keyword evidence="6" id="KW-1185">Reference proteome</keyword>
<dbReference type="AlphaFoldDB" id="A0A6A5UEE0"/>
<evidence type="ECO:0000256" key="3">
    <source>
        <dbReference type="PROSITE-ProRule" id="PRU00023"/>
    </source>
</evidence>
<dbReference type="PRINTS" id="PR01415">
    <property type="entry name" value="ANKYRIN"/>
</dbReference>
<name>A0A6A5UEE0_9PLEO</name>
<reference evidence="5" key="1">
    <citation type="journal article" date="2020" name="Stud. Mycol.">
        <title>101 Dothideomycetes genomes: a test case for predicting lifestyles and emergence of pathogens.</title>
        <authorList>
            <person name="Haridas S."/>
            <person name="Albert R."/>
            <person name="Binder M."/>
            <person name="Bloem J."/>
            <person name="Labutti K."/>
            <person name="Salamov A."/>
            <person name="Andreopoulos B."/>
            <person name="Baker S."/>
            <person name="Barry K."/>
            <person name="Bills G."/>
            <person name="Bluhm B."/>
            <person name="Cannon C."/>
            <person name="Castanera R."/>
            <person name="Culley D."/>
            <person name="Daum C."/>
            <person name="Ezra D."/>
            <person name="Gonzalez J."/>
            <person name="Henrissat B."/>
            <person name="Kuo A."/>
            <person name="Liang C."/>
            <person name="Lipzen A."/>
            <person name="Lutzoni F."/>
            <person name="Magnuson J."/>
            <person name="Mondo S."/>
            <person name="Nolan M."/>
            <person name="Ohm R."/>
            <person name="Pangilinan J."/>
            <person name="Park H.-J."/>
            <person name="Ramirez L."/>
            <person name="Alfaro M."/>
            <person name="Sun H."/>
            <person name="Tritt A."/>
            <person name="Yoshinaga Y."/>
            <person name="Zwiers L.-H."/>
            <person name="Turgeon B."/>
            <person name="Goodwin S."/>
            <person name="Spatafora J."/>
            <person name="Crous P."/>
            <person name="Grigoriev I."/>
        </authorList>
    </citation>
    <scope>NUCLEOTIDE SEQUENCE</scope>
    <source>
        <strain evidence="5">CBS 675.92</strain>
    </source>
</reference>
<feature type="compositionally biased region" description="Polar residues" evidence="4">
    <location>
        <begin position="291"/>
        <end position="307"/>
    </location>
</feature>
<evidence type="ECO:0000313" key="5">
    <source>
        <dbReference type="EMBL" id="KAF1959477.1"/>
    </source>
</evidence>
<evidence type="ECO:0000313" key="6">
    <source>
        <dbReference type="Proteomes" id="UP000800035"/>
    </source>
</evidence>
<dbReference type="PANTHER" id="PTHR24198">
    <property type="entry name" value="ANKYRIN REPEAT AND PROTEIN KINASE DOMAIN-CONTAINING PROTEIN"/>
    <property type="match status" value="1"/>
</dbReference>
<dbReference type="PROSITE" id="PS50088">
    <property type="entry name" value="ANK_REPEAT"/>
    <property type="match status" value="1"/>
</dbReference>
<evidence type="ECO:0000256" key="2">
    <source>
        <dbReference type="ARBA" id="ARBA00023043"/>
    </source>
</evidence>
<gene>
    <name evidence="5" type="ORF">CC80DRAFT_502488</name>
</gene>
<accession>A0A6A5UEE0</accession>
<dbReference type="SMART" id="SM00248">
    <property type="entry name" value="ANK"/>
    <property type="match status" value="2"/>
</dbReference>
<dbReference type="OrthoDB" id="191139at2759"/>
<feature type="repeat" description="ANK" evidence="3">
    <location>
        <begin position="406"/>
        <end position="439"/>
    </location>
</feature>
<keyword evidence="1" id="KW-0677">Repeat</keyword>
<keyword evidence="2 3" id="KW-0040">ANK repeat</keyword>
<dbReference type="PANTHER" id="PTHR24198:SF165">
    <property type="entry name" value="ANKYRIN REPEAT-CONTAINING PROTEIN-RELATED"/>
    <property type="match status" value="1"/>
</dbReference>
<organism evidence="5 6">
    <name type="scientific">Byssothecium circinans</name>
    <dbReference type="NCBI Taxonomy" id="147558"/>
    <lineage>
        <taxon>Eukaryota</taxon>
        <taxon>Fungi</taxon>
        <taxon>Dikarya</taxon>
        <taxon>Ascomycota</taxon>
        <taxon>Pezizomycotina</taxon>
        <taxon>Dothideomycetes</taxon>
        <taxon>Pleosporomycetidae</taxon>
        <taxon>Pleosporales</taxon>
        <taxon>Massarineae</taxon>
        <taxon>Massarinaceae</taxon>
        <taxon>Byssothecium</taxon>
    </lineage>
</organism>
<feature type="region of interest" description="Disordered" evidence="4">
    <location>
        <begin position="291"/>
        <end position="359"/>
    </location>
</feature>
<dbReference type="InterPro" id="IPR002110">
    <property type="entry name" value="Ankyrin_rpt"/>
</dbReference>
<evidence type="ECO:0000256" key="1">
    <source>
        <dbReference type="ARBA" id="ARBA00022737"/>
    </source>
</evidence>
<evidence type="ECO:0000256" key="4">
    <source>
        <dbReference type="SAM" id="MobiDB-lite"/>
    </source>
</evidence>
<dbReference type="InterPro" id="IPR036770">
    <property type="entry name" value="Ankyrin_rpt-contain_sf"/>
</dbReference>
<dbReference type="Proteomes" id="UP000800035">
    <property type="component" value="Unassembled WGS sequence"/>
</dbReference>
<proteinExistence type="predicted"/>